<dbReference type="AlphaFoldDB" id="A0A8J4R1H2"/>
<keyword evidence="1" id="KW-0472">Membrane</keyword>
<keyword evidence="1" id="KW-1133">Transmembrane helix</keyword>
<evidence type="ECO:0000256" key="1">
    <source>
        <dbReference type="SAM" id="Phobius"/>
    </source>
</evidence>
<name>A0A8J4R1H2_9ROSI</name>
<gene>
    <name evidence="2" type="ORF">CMV_012660</name>
</gene>
<protein>
    <submittedName>
        <fullName evidence="2">Uncharacterized protein</fullName>
    </submittedName>
</protein>
<accession>A0A8J4R1H2</accession>
<feature type="transmembrane region" description="Helical" evidence="1">
    <location>
        <begin position="98"/>
        <end position="121"/>
    </location>
</feature>
<evidence type="ECO:0000313" key="2">
    <source>
        <dbReference type="EMBL" id="KAF3962887.1"/>
    </source>
</evidence>
<reference evidence="2" key="1">
    <citation type="submission" date="2020-03" db="EMBL/GenBank/DDBJ databases">
        <title>Castanea mollissima Vanexum genome sequencing.</title>
        <authorList>
            <person name="Staton M."/>
        </authorList>
    </citation>
    <scope>NUCLEOTIDE SEQUENCE</scope>
    <source>
        <tissue evidence="2">Leaf</tissue>
    </source>
</reference>
<sequence length="146" mass="16161">MPLCSFLFLNNGHGGVVGYPYPSSGSSKRPYCWAVGLMQILAATNFHIIPITDFLFAGKPLPSPFFCLLKLCCSSLGLESATFFDSILMQPQQPTSKLGFSFLTTIFVTSILFIAISLLSLNMLQIFNFVKVIEEINNVNHVERQS</sequence>
<organism evidence="2 3">
    <name type="scientific">Castanea mollissima</name>
    <name type="common">Chinese chestnut</name>
    <dbReference type="NCBI Taxonomy" id="60419"/>
    <lineage>
        <taxon>Eukaryota</taxon>
        <taxon>Viridiplantae</taxon>
        <taxon>Streptophyta</taxon>
        <taxon>Embryophyta</taxon>
        <taxon>Tracheophyta</taxon>
        <taxon>Spermatophyta</taxon>
        <taxon>Magnoliopsida</taxon>
        <taxon>eudicotyledons</taxon>
        <taxon>Gunneridae</taxon>
        <taxon>Pentapetalae</taxon>
        <taxon>rosids</taxon>
        <taxon>fabids</taxon>
        <taxon>Fagales</taxon>
        <taxon>Fagaceae</taxon>
        <taxon>Castanea</taxon>
    </lineage>
</organism>
<comment type="caution">
    <text evidence="2">The sequence shown here is derived from an EMBL/GenBank/DDBJ whole genome shotgun (WGS) entry which is preliminary data.</text>
</comment>
<dbReference type="EMBL" id="JRKL02001640">
    <property type="protein sequence ID" value="KAF3962887.1"/>
    <property type="molecule type" value="Genomic_DNA"/>
</dbReference>
<keyword evidence="1" id="KW-0812">Transmembrane</keyword>
<keyword evidence="3" id="KW-1185">Reference proteome</keyword>
<evidence type="ECO:0000313" key="3">
    <source>
        <dbReference type="Proteomes" id="UP000737018"/>
    </source>
</evidence>
<proteinExistence type="predicted"/>
<dbReference type="Proteomes" id="UP000737018">
    <property type="component" value="Unassembled WGS sequence"/>
</dbReference>